<dbReference type="InterPro" id="IPR007372">
    <property type="entry name" value="Lipid/polyisoprenoid-bd_YceI"/>
</dbReference>
<feature type="signal peptide" evidence="1">
    <location>
        <begin position="1"/>
        <end position="18"/>
    </location>
</feature>
<dbReference type="RefSeq" id="WP_089834162.1">
    <property type="nucleotide sequence ID" value="NZ_FNBN01000003.1"/>
</dbReference>
<sequence length="177" mass="19133">MKKAFYPFAAAIILLASAFTFVSSQNWKIAEGHSIKFSGSGANGIFKDLKGQVIFDEKNLAASRFDVTIDVTSINTGNGLKNTHAKGSKWFDASKYPTIHFVASKVNKTAAGYEAQGELEMHGVKKPFTVPFTFTRNGNGGIFNGNFNVNRVDFGIGEAGGRVDDVFKLNVSVPVTQ</sequence>
<dbReference type="Pfam" id="PF04264">
    <property type="entry name" value="YceI"/>
    <property type="match status" value="1"/>
</dbReference>
<dbReference type="Gene3D" id="2.40.128.110">
    <property type="entry name" value="Lipid/polyisoprenoid-binding, YceI-like"/>
    <property type="match status" value="1"/>
</dbReference>
<dbReference type="AlphaFoldDB" id="A0A1G7R9Z1"/>
<proteinExistence type="predicted"/>
<evidence type="ECO:0000313" key="4">
    <source>
        <dbReference type="Proteomes" id="UP000199045"/>
    </source>
</evidence>
<feature type="domain" description="Lipid/polyisoprenoid-binding YceI-like" evidence="2">
    <location>
        <begin position="26"/>
        <end position="176"/>
    </location>
</feature>
<keyword evidence="1" id="KW-0732">Signal</keyword>
<dbReference type="InterPro" id="IPR036761">
    <property type="entry name" value="TTHA0802/YceI-like_sf"/>
</dbReference>
<accession>A0A1G7R9Z1</accession>
<feature type="chain" id="PRO_5011568888" evidence="1">
    <location>
        <begin position="19"/>
        <end position="177"/>
    </location>
</feature>
<dbReference type="OrthoDB" id="9811006at2"/>
<dbReference type="SUPFAM" id="SSF101874">
    <property type="entry name" value="YceI-like"/>
    <property type="match status" value="1"/>
</dbReference>
<dbReference type="STRING" id="104663.SAMN04488121_103387"/>
<organism evidence="3 4">
    <name type="scientific">Chitinophaga filiformis</name>
    <name type="common">Myxococcus filiformis</name>
    <name type="synonym">Flexibacter filiformis</name>
    <dbReference type="NCBI Taxonomy" id="104663"/>
    <lineage>
        <taxon>Bacteria</taxon>
        <taxon>Pseudomonadati</taxon>
        <taxon>Bacteroidota</taxon>
        <taxon>Chitinophagia</taxon>
        <taxon>Chitinophagales</taxon>
        <taxon>Chitinophagaceae</taxon>
        <taxon>Chitinophaga</taxon>
    </lineage>
</organism>
<reference evidence="3 4" key="1">
    <citation type="submission" date="2016-10" db="EMBL/GenBank/DDBJ databases">
        <authorList>
            <person name="de Groot N.N."/>
        </authorList>
    </citation>
    <scope>NUCLEOTIDE SEQUENCE [LARGE SCALE GENOMIC DNA]</scope>
    <source>
        <strain evidence="3 4">DSM 527</strain>
    </source>
</reference>
<evidence type="ECO:0000313" key="3">
    <source>
        <dbReference type="EMBL" id="SDG07626.1"/>
    </source>
</evidence>
<dbReference type="EMBL" id="FNBN01000003">
    <property type="protein sequence ID" value="SDG07626.1"/>
    <property type="molecule type" value="Genomic_DNA"/>
</dbReference>
<name>A0A1G7R9Z1_CHIFI</name>
<dbReference type="Proteomes" id="UP000199045">
    <property type="component" value="Unassembled WGS sequence"/>
</dbReference>
<evidence type="ECO:0000256" key="1">
    <source>
        <dbReference type="SAM" id="SignalP"/>
    </source>
</evidence>
<gene>
    <name evidence="3" type="ORF">SAMN04488121_103387</name>
</gene>
<protein>
    <submittedName>
        <fullName evidence="3">Polyisoprenoid-binding protein YceI</fullName>
    </submittedName>
</protein>
<evidence type="ECO:0000259" key="2">
    <source>
        <dbReference type="SMART" id="SM00867"/>
    </source>
</evidence>
<dbReference type="PANTHER" id="PTHR34406">
    <property type="entry name" value="PROTEIN YCEI"/>
    <property type="match status" value="1"/>
</dbReference>
<dbReference type="PANTHER" id="PTHR34406:SF1">
    <property type="entry name" value="PROTEIN YCEI"/>
    <property type="match status" value="1"/>
</dbReference>
<dbReference type="SMART" id="SM00867">
    <property type="entry name" value="YceI"/>
    <property type="match status" value="1"/>
</dbReference>